<feature type="transmembrane region" description="Helical" evidence="6">
    <location>
        <begin position="435"/>
        <end position="458"/>
    </location>
</feature>
<organism evidence="7">
    <name type="scientific">marine metagenome</name>
    <dbReference type="NCBI Taxonomy" id="408172"/>
    <lineage>
        <taxon>unclassified sequences</taxon>
        <taxon>metagenomes</taxon>
        <taxon>ecological metagenomes</taxon>
    </lineage>
</organism>
<dbReference type="InterPro" id="IPR037272">
    <property type="entry name" value="SNS_sf"/>
</dbReference>
<keyword evidence="5 6" id="KW-0472">Membrane</keyword>
<dbReference type="Pfam" id="PF00209">
    <property type="entry name" value="SNF"/>
    <property type="match status" value="2"/>
</dbReference>
<sequence>VANNSGHVEFASRWGFLLAAMGSAVGLGNIWRFTFMAGENGGGAFIFFYFLFIVCFGIPALMAMIVIGRRGGKSPAGSTRALAMAEGRSENWKFLGWLAITIAFLALTFFSVVAGWVLAYIPKSLSGAFIGITADESVALFAETQASVFGMTAWHGVFMIMTMLIVGRGVQKGVEKTVKVMMPSLFLILLVLVVYAAITADFSAAFQFMFLPDFSRVDNNVVLLALGQAFFSLSVGGGGIITYGAYLKKEASIPKCAVVIASANVSVDMLAGLAIFPIVFAYSLEPAAGPGLLFETLPVAFGQMPGGVLFGTLFLVLVLFAALSTSISMLESTVSRLVERKDASRSKMTLLAGGVAWLIGLGSVFSHNVWSEFKPLGFIDLLADATIFRIIDFFVVNNLILLSAFLIAIFTGWLISESATREELGLGNGRSYRTWLFIMRYLAPIAIFVISLMTIISYEQP</sequence>
<gene>
    <name evidence="7" type="ORF">METZ01_LOCUS42885</name>
</gene>
<dbReference type="AlphaFoldDB" id="A0A381REU6"/>
<dbReference type="GO" id="GO:0016020">
    <property type="term" value="C:membrane"/>
    <property type="evidence" value="ECO:0007669"/>
    <property type="project" value="UniProtKB-SubCell"/>
</dbReference>
<feature type="transmembrane region" description="Helical" evidence="6">
    <location>
        <begin position="46"/>
        <end position="67"/>
    </location>
</feature>
<keyword evidence="4 6" id="KW-1133">Transmembrane helix</keyword>
<evidence type="ECO:0000256" key="5">
    <source>
        <dbReference type="ARBA" id="ARBA00023136"/>
    </source>
</evidence>
<name>A0A381REU6_9ZZZZ</name>
<evidence type="ECO:0000256" key="6">
    <source>
        <dbReference type="SAM" id="Phobius"/>
    </source>
</evidence>
<dbReference type="InterPro" id="IPR047218">
    <property type="entry name" value="YocR/YhdH-like"/>
</dbReference>
<accession>A0A381REU6</accession>
<evidence type="ECO:0000256" key="2">
    <source>
        <dbReference type="ARBA" id="ARBA00022448"/>
    </source>
</evidence>
<dbReference type="PANTHER" id="PTHR42948:SF1">
    <property type="entry name" value="TRANSPORTER"/>
    <property type="match status" value="1"/>
</dbReference>
<feature type="transmembrane region" description="Helical" evidence="6">
    <location>
        <begin position="258"/>
        <end position="284"/>
    </location>
</feature>
<feature type="transmembrane region" description="Helical" evidence="6">
    <location>
        <begin position="146"/>
        <end position="166"/>
    </location>
</feature>
<reference evidence="7" key="1">
    <citation type="submission" date="2018-05" db="EMBL/GenBank/DDBJ databases">
        <authorList>
            <person name="Lanie J.A."/>
            <person name="Ng W.-L."/>
            <person name="Kazmierczak K.M."/>
            <person name="Andrzejewski T.M."/>
            <person name="Davidsen T.M."/>
            <person name="Wayne K.J."/>
            <person name="Tettelin H."/>
            <person name="Glass J.I."/>
            <person name="Rusch D."/>
            <person name="Podicherti R."/>
            <person name="Tsui H.-C.T."/>
            <person name="Winkler M.E."/>
        </authorList>
    </citation>
    <scope>NUCLEOTIDE SEQUENCE</scope>
</reference>
<dbReference type="CDD" id="cd10336">
    <property type="entry name" value="SLC6sbd_Tyt1-Like"/>
    <property type="match status" value="1"/>
</dbReference>
<evidence type="ECO:0000256" key="1">
    <source>
        <dbReference type="ARBA" id="ARBA00004141"/>
    </source>
</evidence>
<feature type="transmembrane region" description="Helical" evidence="6">
    <location>
        <begin position="222"/>
        <end position="246"/>
    </location>
</feature>
<evidence type="ECO:0000256" key="3">
    <source>
        <dbReference type="ARBA" id="ARBA00022692"/>
    </source>
</evidence>
<dbReference type="InterPro" id="IPR000175">
    <property type="entry name" value="Na/ntran_symport"/>
</dbReference>
<dbReference type="PRINTS" id="PR00176">
    <property type="entry name" value="NANEUSMPORT"/>
</dbReference>
<feature type="transmembrane region" description="Helical" evidence="6">
    <location>
        <begin position="186"/>
        <end position="210"/>
    </location>
</feature>
<feature type="transmembrane region" description="Helical" evidence="6">
    <location>
        <begin position="14"/>
        <end position="34"/>
    </location>
</feature>
<dbReference type="PROSITE" id="PS50267">
    <property type="entry name" value="NA_NEUROTRAN_SYMP_3"/>
    <property type="match status" value="1"/>
</dbReference>
<dbReference type="NCBIfam" id="NF037979">
    <property type="entry name" value="Na_transp"/>
    <property type="match status" value="1"/>
</dbReference>
<dbReference type="PANTHER" id="PTHR42948">
    <property type="entry name" value="TRANSPORTER"/>
    <property type="match status" value="1"/>
</dbReference>
<dbReference type="SUPFAM" id="SSF161070">
    <property type="entry name" value="SNF-like"/>
    <property type="match status" value="1"/>
</dbReference>
<feature type="transmembrane region" description="Helical" evidence="6">
    <location>
        <begin position="390"/>
        <end position="415"/>
    </location>
</feature>
<dbReference type="EMBL" id="UINC01001860">
    <property type="protein sequence ID" value="SUZ90031.1"/>
    <property type="molecule type" value="Genomic_DNA"/>
</dbReference>
<proteinExistence type="predicted"/>
<comment type="subcellular location">
    <subcellularLocation>
        <location evidence="1">Membrane</location>
        <topology evidence="1">Multi-pass membrane protein</topology>
    </subcellularLocation>
</comment>
<feature type="non-terminal residue" evidence="7">
    <location>
        <position position="1"/>
    </location>
</feature>
<protein>
    <recommendedName>
        <fullName evidence="8">Sodium-dependent transporter</fullName>
    </recommendedName>
</protein>
<keyword evidence="2" id="KW-0813">Transport</keyword>
<evidence type="ECO:0000256" key="4">
    <source>
        <dbReference type="ARBA" id="ARBA00022989"/>
    </source>
</evidence>
<keyword evidence="3 6" id="KW-0812">Transmembrane</keyword>
<feature type="transmembrane region" description="Helical" evidence="6">
    <location>
        <begin position="304"/>
        <end position="327"/>
    </location>
</feature>
<evidence type="ECO:0000313" key="7">
    <source>
        <dbReference type="EMBL" id="SUZ90031.1"/>
    </source>
</evidence>
<feature type="transmembrane region" description="Helical" evidence="6">
    <location>
        <begin position="94"/>
        <end position="121"/>
    </location>
</feature>
<feature type="transmembrane region" description="Helical" evidence="6">
    <location>
        <begin position="348"/>
        <end position="370"/>
    </location>
</feature>
<evidence type="ECO:0008006" key="8">
    <source>
        <dbReference type="Google" id="ProtNLM"/>
    </source>
</evidence>